<evidence type="ECO:0000313" key="2">
    <source>
        <dbReference type="Proteomes" id="UP001163293"/>
    </source>
</evidence>
<name>A0AAX3EFM9_PAEUR</name>
<evidence type="ECO:0000313" key="1">
    <source>
        <dbReference type="EMBL" id="UYV96835.1"/>
    </source>
</evidence>
<dbReference type="RefSeq" id="WP_264398686.1">
    <property type="nucleotide sequence ID" value="NZ_CP101180.1"/>
</dbReference>
<proteinExistence type="predicted"/>
<organism evidence="1 2">
    <name type="scientific">Paenarthrobacter ureafaciens</name>
    <dbReference type="NCBI Taxonomy" id="37931"/>
    <lineage>
        <taxon>Bacteria</taxon>
        <taxon>Bacillati</taxon>
        <taxon>Actinomycetota</taxon>
        <taxon>Actinomycetes</taxon>
        <taxon>Micrococcales</taxon>
        <taxon>Micrococcaceae</taxon>
        <taxon>Paenarthrobacter</taxon>
    </lineage>
</organism>
<accession>A0AAX3EFM9</accession>
<protein>
    <submittedName>
        <fullName evidence="1">Uncharacterized protein</fullName>
    </submittedName>
</protein>
<dbReference type="Proteomes" id="UP001163293">
    <property type="component" value="Chromosome"/>
</dbReference>
<dbReference type="AlphaFoldDB" id="A0AAX3EFM9"/>
<reference evidence="1" key="1">
    <citation type="submission" date="2022-07" db="EMBL/GenBank/DDBJ databases">
        <authorList>
            <person name="Wu T."/>
        </authorList>
    </citation>
    <scope>NUCLEOTIDE SEQUENCE</scope>
    <source>
        <strain evidence="1">SD-1</strain>
    </source>
</reference>
<gene>
    <name evidence="1" type="ORF">NL394_17555</name>
</gene>
<sequence length="47" mass="5309">MPTHPEHHNLNHLFELIDGLDEGAQWGLVRELKLTAHTIAKDLENGP</sequence>
<dbReference type="EMBL" id="CP101185">
    <property type="protein sequence ID" value="UYV96835.1"/>
    <property type="molecule type" value="Genomic_DNA"/>
</dbReference>
<keyword evidence="2" id="KW-1185">Reference proteome</keyword>